<feature type="signal peptide" evidence="2">
    <location>
        <begin position="1"/>
        <end position="31"/>
    </location>
</feature>
<feature type="chain" id="PRO_5014940727" description="Secreted protein" evidence="2">
    <location>
        <begin position="32"/>
        <end position="344"/>
    </location>
</feature>
<keyword evidence="1" id="KW-0175">Coiled coil</keyword>
<proteinExistence type="predicted"/>
<feature type="coiled-coil region" evidence="1">
    <location>
        <begin position="137"/>
        <end position="164"/>
    </location>
</feature>
<evidence type="ECO:0008006" key="5">
    <source>
        <dbReference type="Google" id="ProtNLM"/>
    </source>
</evidence>
<dbReference type="EMBL" id="CP012673">
    <property type="protein sequence ID" value="AUX43276.1"/>
    <property type="molecule type" value="Genomic_DNA"/>
</dbReference>
<dbReference type="OrthoDB" id="5509127at2"/>
<keyword evidence="2" id="KW-0732">Signal</keyword>
<name>A0A2L0EVE4_SORCE</name>
<protein>
    <recommendedName>
        <fullName evidence="5">Secreted protein</fullName>
    </recommendedName>
</protein>
<evidence type="ECO:0000313" key="3">
    <source>
        <dbReference type="EMBL" id="AUX43276.1"/>
    </source>
</evidence>
<sequence length="344" mass="36378">MSARRAAPAHRGLARAALACAALVAALSGCASSRPLLASHGDYAAYRATRVSRTLDERLAAASAYLERYPDGAFAGEVRVYLARAEPAYYASKRGSAAGLTAYLAALPRGAFSADARFRLGQLIQARNTGDLLSRAAQETEARLAKERAERERVRDELTAWLRRFLDSEAWGRPLAQAPAEVVVPFSLTLPAPTCAPAPIDERAGPGALVCSKRIELPFTVKAEGEAAARAAQIEIAILEDAAGRPIEVAIRGPELFTRLEEARSAREVAADDPSGRIGGISLAVELARAVFQDHVSPEPSCSREVVAPVVLHLECGGARLVARAATDAGDDDALTIAVEPPAR</sequence>
<gene>
    <name evidence="3" type="ORF">SOCE26_047200</name>
</gene>
<dbReference type="PROSITE" id="PS51257">
    <property type="entry name" value="PROKAR_LIPOPROTEIN"/>
    <property type="match status" value="1"/>
</dbReference>
<dbReference type="RefSeq" id="WP_104981975.1">
    <property type="nucleotide sequence ID" value="NZ_CP012673.1"/>
</dbReference>
<evidence type="ECO:0000256" key="1">
    <source>
        <dbReference type="SAM" id="Coils"/>
    </source>
</evidence>
<dbReference type="AlphaFoldDB" id="A0A2L0EVE4"/>
<accession>A0A2L0EVE4</accession>
<reference evidence="3 4" key="1">
    <citation type="submission" date="2015-09" db="EMBL/GenBank/DDBJ databases">
        <title>Sorangium comparison.</title>
        <authorList>
            <person name="Zaburannyi N."/>
            <person name="Bunk B."/>
            <person name="Overmann J."/>
            <person name="Mueller R."/>
        </authorList>
    </citation>
    <scope>NUCLEOTIDE SEQUENCE [LARGE SCALE GENOMIC DNA]</scope>
    <source>
        <strain evidence="3 4">So ce26</strain>
    </source>
</reference>
<organism evidence="3 4">
    <name type="scientific">Sorangium cellulosum</name>
    <name type="common">Polyangium cellulosum</name>
    <dbReference type="NCBI Taxonomy" id="56"/>
    <lineage>
        <taxon>Bacteria</taxon>
        <taxon>Pseudomonadati</taxon>
        <taxon>Myxococcota</taxon>
        <taxon>Polyangia</taxon>
        <taxon>Polyangiales</taxon>
        <taxon>Polyangiaceae</taxon>
        <taxon>Sorangium</taxon>
    </lineage>
</organism>
<evidence type="ECO:0000313" key="4">
    <source>
        <dbReference type="Proteomes" id="UP000238348"/>
    </source>
</evidence>
<evidence type="ECO:0000256" key="2">
    <source>
        <dbReference type="SAM" id="SignalP"/>
    </source>
</evidence>
<dbReference type="Proteomes" id="UP000238348">
    <property type="component" value="Chromosome"/>
</dbReference>